<dbReference type="VEuPathDB" id="FungiDB:PNEG_00243"/>
<accession>M7NX06</accession>
<comment type="caution">
    <text evidence="1">The sequence shown here is derived from an EMBL/GenBank/DDBJ whole genome shotgun (WGS) entry which is preliminary data.</text>
</comment>
<dbReference type="HOGENOM" id="CLU_1272754_0_0_1"/>
<name>M7NX06_PNEMU</name>
<dbReference type="GeneID" id="19893941"/>
<reference evidence="2" key="1">
    <citation type="journal article" date="2016" name="Nat. Commun.">
        <title>Genome analysis of three Pneumocystis species reveals adaptation mechanisms to life exclusively in mammalian hosts.</title>
        <authorList>
            <person name="Ma L."/>
            <person name="Chen Z."/>
            <person name="Huang D.W."/>
            <person name="Kutty G."/>
            <person name="Ishihara M."/>
            <person name="Wang H."/>
            <person name="Abouelleil A."/>
            <person name="Bishop L."/>
            <person name="Davey E."/>
            <person name="Deng R."/>
            <person name="Deng X."/>
            <person name="Fan L."/>
            <person name="Fantoni G."/>
            <person name="Fitzgerald M."/>
            <person name="Gogineni E."/>
            <person name="Goldberg J.M."/>
            <person name="Handley G."/>
            <person name="Hu X."/>
            <person name="Huber C."/>
            <person name="Jiao X."/>
            <person name="Jones K."/>
            <person name="Levin J.Z."/>
            <person name="Liu Y."/>
            <person name="Macdonald P."/>
            <person name="Melnikov A."/>
            <person name="Raley C."/>
            <person name="Sassi M."/>
            <person name="Sherman B.T."/>
            <person name="Song X."/>
            <person name="Sykes S."/>
            <person name="Tran B."/>
            <person name="Walsh L."/>
            <person name="Xia Y."/>
            <person name="Yang J."/>
            <person name="Young S."/>
            <person name="Zeng Q."/>
            <person name="Zheng X."/>
            <person name="Stephens R."/>
            <person name="Nusbaum C."/>
            <person name="Birren B.W."/>
            <person name="Azadi P."/>
            <person name="Lempicki R.A."/>
            <person name="Cuomo C.A."/>
            <person name="Kovacs J.A."/>
        </authorList>
    </citation>
    <scope>NUCLEOTIDE SEQUENCE [LARGE SCALE GENOMIC DNA]</scope>
    <source>
        <strain evidence="2">B123</strain>
    </source>
</reference>
<dbReference type="Proteomes" id="UP000011958">
    <property type="component" value="Unassembled WGS sequence"/>
</dbReference>
<dbReference type="AlphaFoldDB" id="M7NX06"/>
<dbReference type="RefSeq" id="XP_007872112.1">
    <property type="nucleotide sequence ID" value="XM_007873921.1"/>
</dbReference>
<evidence type="ECO:0000313" key="1">
    <source>
        <dbReference type="EMBL" id="EMR11817.1"/>
    </source>
</evidence>
<dbReference type="OrthoDB" id="5386649at2759"/>
<keyword evidence="2" id="KW-1185">Reference proteome</keyword>
<evidence type="ECO:0000313" key="2">
    <source>
        <dbReference type="Proteomes" id="UP000011958"/>
    </source>
</evidence>
<sequence length="217" mass="25430">MKLKSNSDDSDSTFENTFPVSKTNFSVLNDFQQTDFLQRKLVSKEYFYNKKIVLLRFPRELTLSSIDALIFDSNKIKEIRIKGSDNIYSSYNETIMDNSYGLIFSSNGSNIYEIYQNFHFADQTTVTVMERIPEISHIAFDTPSLKRNFRSLKTKFKSNEFDDNFGDIKISELKMHSKNMTFPHVDDVNLKSIVAKKHMYGDYKNNRKKMKVKKNNI</sequence>
<proteinExistence type="predicted"/>
<gene>
    <name evidence="1" type="ORF">PNEG_00243</name>
</gene>
<protein>
    <submittedName>
        <fullName evidence="1">Uncharacterized protein</fullName>
    </submittedName>
</protein>
<dbReference type="EMBL" id="AFWA02000005">
    <property type="protein sequence ID" value="EMR11817.1"/>
    <property type="molecule type" value="Genomic_DNA"/>
</dbReference>
<organism evidence="1 2">
    <name type="scientific">Pneumocystis murina (strain B123)</name>
    <name type="common">Mouse pneumocystis pneumonia agent</name>
    <name type="synonym">Pneumocystis carinii f. sp. muris</name>
    <dbReference type="NCBI Taxonomy" id="1069680"/>
    <lineage>
        <taxon>Eukaryota</taxon>
        <taxon>Fungi</taxon>
        <taxon>Dikarya</taxon>
        <taxon>Ascomycota</taxon>
        <taxon>Taphrinomycotina</taxon>
        <taxon>Pneumocystomycetes</taxon>
        <taxon>Pneumocystaceae</taxon>
        <taxon>Pneumocystis</taxon>
    </lineage>
</organism>